<evidence type="ECO:0000256" key="3">
    <source>
        <dbReference type="ARBA" id="ARBA00022679"/>
    </source>
</evidence>
<comment type="caution">
    <text evidence="10">The sequence shown here is derived from an EMBL/GenBank/DDBJ whole genome shotgun (WGS) entry which is preliminary data.</text>
</comment>
<evidence type="ECO:0000256" key="5">
    <source>
        <dbReference type="ARBA" id="ARBA00022777"/>
    </source>
</evidence>
<evidence type="ECO:0000256" key="2">
    <source>
        <dbReference type="ARBA" id="ARBA00011903"/>
    </source>
</evidence>
<evidence type="ECO:0000256" key="7">
    <source>
        <dbReference type="ARBA" id="ARBA00023137"/>
    </source>
</evidence>
<gene>
    <name evidence="10" type="ORF">GJU41_13815</name>
</gene>
<dbReference type="PANTHER" id="PTHR32309">
    <property type="entry name" value="TYROSINE-PROTEIN KINASE"/>
    <property type="match status" value="1"/>
</dbReference>
<protein>
    <recommendedName>
        <fullName evidence="2">non-specific protein-tyrosine kinase</fullName>
        <ecNumber evidence="2">2.7.10.2</ecNumber>
    </recommendedName>
</protein>
<comment type="catalytic activity">
    <reaction evidence="8">
        <text>L-tyrosyl-[protein] + ATP = O-phospho-L-tyrosyl-[protein] + ADP + H(+)</text>
        <dbReference type="Rhea" id="RHEA:10596"/>
        <dbReference type="Rhea" id="RHEA-COMP:10136"/>
        <dbReference type="Rhea" id="RHEA-COMP:20101"/>
        <dbReference type="ChEBI" id="CHEBI:15378"/>
        <dbReference type="ChEBI" id="CHEBI:30616"/>
        <dbReference type="ChEBI" id="CHEBI:46858"/>
        <dbReference type="ChEBI" id="CHEBI:61978"/>
        <dbReference type="ChEBI" id="CHEBI:456216"/>
        <dbReference type="EC" id="2.7.10.2"/>
    </reaction>
</comment>
<evidence type="ECO:0000256" key="4">
    <source>
        <dbReference type="ARBA" id="ARBA00022741"/>
    </source>
</evidence>
<evidence type="ECO:0000313" key="11">
    <source>
        <dbReference type="Proteomes" id="UP000441585"/>
    </source>
</evidence>
<dbReference type="NCBIfam" id="TIGR01007">
    <property type="entry name" value="eps_fam"/>
    <property type="match status" value="1"/>
</dbReference>
<evidence type="ECO:0000313" key="10">
    <source>
        <dbReference type="EMBL" id="MRX55054.1"/>
    </source>
</evidence>
<dbReference type="CDD" id="cd05387">
    <property type="entry name" value="BY-kinase"/>
    <property type="match status" value="1"/>
</dbReference>
<feature type="domain" description="AAA" evidence="9">
    <location>
        <begin position="59"/>
        <end position="186"/>
    </location>
</feature>
<dbReference type="EMBL" id="WKKF01000003">
    <property type="protein sequence ID" value="MRX55054.1"/>
    <property type="molecule type" value="Genomic_DNA"/>
</dbReference>
<proteinExistence type="inferred from homology"/>
<keyword evidence="7" id="KW-0829">Tyrosine-protein kinase</keyword>
<keyword evidence="6" id="KW-0067">ATP-binding</keyword>
<dbReference type="GO" id="GO:0005524">
    <property type="term" value="F:ATP binding"/>
    <property type="evidence" value="ECO:0007669"/>
    <property type="project" value="UniProtKB-KW"/>
</dbReference>
<evidence type="ECO:0000259" key="9">
    <source>
        <dbReference type="Pfam" id="PF13614"/>
    </source>
</evidence>
<dbReference type="InterPro" id="IPR005702">
    <property type="entry name" value="Wzc-like_C"/>
</dbReference>
<dbReference type="EC" id="2.7.10.2" evidence="2"/>
<evidence type="ECO:0000256" key="1">
    <source>
        <dbReference type="ARBA" id="ARBA00007316"/>
    </source>
</evidence>
<dbReference type="GO" id="GO:0004715">
    <property type="term" value="F:non-membrane spanning protein tyrosine kinase activity"/>
    <property type="evidence" value="ECO:0007669"/>
    <property type="project" value="UniProtKB-EC"/>
</dbReference>
<evidence type="ECO:0000256" key="8">
    <source>
        <dbReference type="ARBA" id="ARBA00051245"/>
    </source>
</evidence>
<dbReference type="Pfam" id="PF13614">
    <property type="entry name" value="AAA_31"/>
    <property type="match status" value="1"/>
</dbReference>
<name>A0A6I2MCI3_9BACI</name>
<evidence type="ECO:0000256" key="6">
    <source>
        <dbReference type="ARBA" id="ARBA00022840"/>
    </source>
</evidence>
<dbReference type="InterPro" id="IPR050445">
    <property type="entry name" value="Bact_polysacc_biosynth/exp"/>
</dbReference>
<comment type="similarity">
    <text evidence="1">Belongs to the CpsD/CapB family.</text>
</comment>
<keyword evidence="4" id="KW-0547">Nucleotide-binding</keyword>
<reference evidence="10 11" key="1">
    <citation type="submission" date="2019-11" db="EMBL/GenBank/DDBJ databases">
        <title>Bacillus idriensis genome.</title>
        <authorList>
            <person name="Konopka E.N."/>
            <person name="Newman J.D."/>
        </authorList>
    </citation>
    <scope>NUCLEOTIDE SEQUENCE [LARGE SCALE GENOMIC DNA]</scope>
    <source>
        <strain evidence="10 11">DSM 19097</strain>
    </source>
</reference>
<dbReference type="Proteomes" id="UP000441585">
    <property type="component" value="Unassembled WGS sequence"/>
</dbReference>
<accession>A0A6I2MCI3</accession>
<dbReference type="InterPro" id="IPR025669">
    <property type="entry name" value="AAA_dom"/>
</dbReference>
<dbReference type="InterPro" id="IPR027417">
    <property type="entry name" value="P-loop_NTPase"/>
</dbReference>
<dbReference type="Gene3D" id="3.40.50.300">
    <property type="entry name" value="P-loop containing nucleotide triphosphate hydrolases"/>
    <property type="match status" value="1"/>
</dbReference>
<keyword evidence="5 10" id="KW-0418">Kinase</keyword>
<sequence>MFSKSNKMNKINKKLPLDENFISTEQIRLIRSNIENTVKKESLVIMLTSPVNVADKPLIAAKLAIAYAEQNKKVLLADSNFRSPSVHELFNVSNITGLSDLILNGDAIDPFIKDTFINNLSVLTTGPNPYNLMELWVESKIENLIKKCGKSYDVVIIEAPPYLMVSESQILANYCDGVVLVIQEHKTEKEEIIKTKHYLERGNKNILGVIYQTG</sequence>
<dbReference type="AlphaFoldDB" id="A0A6I2MCI3"/>
<dbReference type="RefSeq" id="WP_070879604.1">
    <property type="nucleotide sequence ID" value="NZ_CAJGAA010000004.1"/>
</dbReference>
<organism evidence="10 11">
    <name type="scientific">Metabacillus idriensis</name>
    <dbReference type="NCBI Taxonomy" id="324768"/>
    <lineage>
        <taxon>Bacteria</taxon>
        <taxon>Bacillati</taxon>
        <taxon>Bacillota</taxon>
        <taxon>Bacilli</taxon>
        <taxon>Bacillales</taxon>
        <taxon>Bacillaceae</taxon>
        <taxon>Metabacillus</taxon>
    </lineage>
</organism>
<dbReference type="SUPFAM" id="SSF52540">
    <property type="entry name" value="P-loop containing nucleoside triphosphate hydrolases"/>
    <property type="match status" value="1"/>
</dbReference>
<dbReference type="GO" id="GO:0005886">
    <property type="term" value="C:plasma membrane"/>
    <property type="evidence" value="ECO:0007669"/>
    <property type="project" value="TreeGrafter"/>
</dbReference>
<keyword evidence="11" id="KW-1185">Reference proteome</keyword>
<dbReference type="PANTHER" id="PTHR32309:SF13">
    <property type="entry name" value="FERRIC ENTEROBACTIN TRANSPORT PROTEIN FEPE"/>
    <property type="match status" value="1"/>
</dbReference>
<keyword evidence="3 10" id="KW-0808">Transferase</keyword>